<proteinExistence type="predicted"/>
<accession>S8BV90</accession>
<evidence type="ECO:0000313" key="1">
    <source>
        <dbReference type="EMBL" id="EPS43343.1"/>
    </source>
</evidence>
<protein>
    <submittedName>
        <fullName evidence="1">Uncharacterized protein</fullName>
    </submittedName>
</protein>
<dbReference type="OMA" id="NDENSIW"/>
<dbReference type="Proteomes" id="UP000015100">
    <property type="component" value="Unassembled WGS sequence"/>
</dbReference>
<keyword evidence="2" id="KW-1185">Reference proteome</keyword>
<dbReference type="HOGENOM" id="CLU_1740460_0_0_1"/>
<dbReference type="AlphaFoldDB" id="S8BV90"/>
<comment type="caution">
    <text evidence="1">The sequence shown here is derived from an EMBL/GenBank/DDBJ whole genome shotgun (WGS) entry which is preliminary data.</text>
</comment>
<dbReference type="EMBL" id="AQGS01000079">
    <property type="protein sequence ID" value="EPS43343.1"/>
    <property type="molecule type" value="Genomic_DNA"/>
</dbReference>
<reference evidence="1 2" key="1">
    <citation type="journal article" date="2013" name="PLoS Genet.">
        <title>Genomic mechanisms accounting for the adaptation to parasitism in nematode-trapping fungi.</title>
        <authorList>
            <person name="Meerupati T."/>
            <person name="Andersson K.M."/>
            <person name="Friman E."/>
            <person name="Kumar D."/>
            <person name="Tunlid A."/>
            <person name="Ahren D."/>
        </authorList>
    </citation>
    <scope>NUCLEOTIDE SEQUENCE [LARGE SCALE GENOMIC DNA]</scope>
    <source>
        <strain evidence="1 2">CBS 200.50</strain>
    </source>
</reference>
<sequence>MAPPYTITLINNTAYTFTPIVWAGILPQNYSATSPTSTPSTTKTYVATSDSNRIWFTITGGSPDYSTTVDLSLVANSNGTVNVAFVSELNHSNPLPSTVAIGVSKSGYTITLGTGTSNTGVNLRRTVRDVQEIAQEEAAVALIRAKRFRA</sequence>
<organism evidence="1 2">
    <name type="scientific">Dactylellina haptotyla (strain CBS 200.50)</name>
    <name type="common">Nematode-trapping fungus</name>
    <name type="synonym">Monacrosporium haptotylum</name>
    <dbReference type="NCBI Taxonomy" id="1284197"/>
    <lineage>
        <taxon>Eukaryota</taxon>
        <taxon>Fungi</taxon>
        <taxon>Dikarya</taxon>
        <taxon>Ascomycota</taxon>
        <taxon>Pezizomycotina</taxon>
        <taxon>Orbiliomycetes</taxon>
        <taxon>Orbiliales</taxon>
        <taxon>Orbiliaceae</taxon>
        <taxon>Dactylellina</taxon>
    </lineage>
</organism>
<gene>
    <name evidence="1" type="ORF">H072_2646</name>
</gene>
<evidence type="ECO:0000313" key="2">
    <source>
        <dbReference type="Proteomes" id="UP000015100"/>
    </source>
</evidence>
<reference evidence="2" key="2">
    <citation type="submission" date="2013-04" db="EMBL/GenBank/DDBJ databases">
        <title>Genomic mechanisms accounting for the adaptation to parasitism in nematode-trapping fungi.</title>
        <authorList>
            <person name="Ahren D.G."/>
        </authorList>
    </citation>
    <scope>NUCLEOTIDE SEQUENCE [LARGE SCALE GENOMIC DNA]</scope>
    <source>
        <strain evidence="2">CBS 200.50</strain>
    </source>
</reference>
<name>S8BV90_DACHA</name>